<reference evidence="3" key="2">
    <citation type="submission" date="2017-10" db="EMBL/GenBank/DDBJ databases">
        <title>Kefir isolates.</title>
        <authorList>
            <person name="Kim Y."/>
            <person name="Blasche S."/>
        </authorList>
    </citation>
    <scope>NUCLEOTIDE SEQUENCE [LARGE SCALE GENOMIC DNA]</scope>
    <source>
        <strain evidence="3">OG2-2</strain>
    </source>
</reference>
<gene>
    <name evidence="2" type="ORF">B8W87_06915</name>
    <name evidence="3" type="ORF">CRM92_07425</name>
</gene>
<organism evidence="3 5">
    <name type="scientific">Rothia dentocariosa</name>
    <dbReference type="NCBI Taxonomy" id="2047"/>
    <lineage>
        <taxon>Bacteria</taxon>
        <taxon>Bacillati</taxon>
        <taxon>Actinomycetota</taxon>
        <taxon>Actinomycetes</taxon>
        <taxon>Micrococcales</taxon>
        <taxon>Micrococcaceae</taxon>
        <taxon>Rothia</taxon>
    </lineage>
</organism>
<dbReference type="Gene3D" id="2.60.60.30">
    <property type="entry name" value="sav2460 like domains"/>
    <property type="match status" value="1"/>
</dbReference>
<evidence type="ECO:0000313" key="4">
    <source>
        <dbReference type="Proteomes" id="UP000216195"/>
    </source>
</evidence>
<feature type="domain" description="TerD" evidence="1">
    <location>
        <begin position="1"/>
        <end position="162"/>
    </location>
</feature>
<dbReference type="AlphaFoldDB" id="A0A269YIM5"/>
<evidence type="ECO:0000313" key="2">
    <source>
        <dbReference type="EMBL" id="PAK85407.1"/>
    </source>
</evidence>
<dbReference type="Proteomes" id="UP000219947">
    <property type="component" value="Unassembled WGS sequence"/>
</dbReference>
<dbReference type="Pfam" id="PF02342">
    <property type="entry name" value="TerD"/>
    <property type="match status" value="1"/>
</dbReference>
<protein>
    <submittedName>
        <fullName evidence="3">Tellurium resistance protein TerD</fullName>
    </submittedName>
</protein>
<proteinExistence type="predicted"/>
<keyword evidence="5" id="KW-1185">Reference proteome</keyword>
<dbReference type="Proteomes" id="UP000216195">
    <property type="component" value="Unassembled WGS sequence"/>
</dbReference>
<name>A0A269YIM5_9MICC</name>
<dbReference type="InterPro" id="IPR003325">
    <property type="entry name" value="TerD"/>
</dbReference>
<evidence type="ECO:0000313" key="3">
    <source>
        <dbReference type="EMBL" id="PEN15919.1"/>
    </source>
</evidence>
<dbReference type="PANTHER" id="PTHR32097:SF17">
    <property type="entry name" value="CAMP-BINDING PROTEIN 1-RELATED"/>
    <property type="match status" value="1"/>
</dbReference>
<dbReference type="PANTHER" id="PTHR32097">
    <property type="entry name" value="CAMP-BINDING PROTEIN 1-RELATED"/>
    <property type="match status" value="1"/>
</dbReference>
<comment type="caution">
    <text evidence="3">The sequence shown here is derived from an EMBL/GenBank/DDBJ whole genome shotgun (WGS) entry which is preliminary data.</text>
</comment>
<evidence type="ECO:0000313" key="5">
    <source>
        <dbReference type="Proteomes" id="UP000219947"/>
    </source>
</evidence>
<sequence length="176" mass="19803">MELSIGQNVNLTQEAPDLDHVLVGLRWRTDEPLLRESLEAGVLLTSNGKLVSRQDFVFAHQVLDRAGSVRRRELMGDDQVQFDLHLPTVPQDVDSLEVVLFTNGESTVRLNRASGIRARMINPTTGKTMFRAPLVQVGRSAAVRLMQVYRHRGEWKVRAVCDEWHSVSAMLQGFGL</sequence>
<accession>A0A269YIM5</accession>
<reference evidence="2 4" key="1">
    <citation type="submission" date="2017-04" db="EMBL/GenBank/DDBJ databases">
        <title>Kefir bacterial isolates.</title>
        <authorList>
            <person name="Kim Y."/>
            <person name="Blasche S."/>
            <person name="Patil K.R."/>
        </authorList>
    </citation>
    <scope>NUCLEOTIDE SEQUENCE [LARGE SCALE GENOMIC DNA]</scope>
    <source>
        <strain evidence="2 4">OG2-1</strain>
    </source>
</reference>
<evidence type="ECO:0000259" key="1">
    <source>
        <dbReference type="Pfam" id="PF02342"/>
    </source>
</evidence>
<dbReference type="EMBL" id="NCWU01000007">
    <property type="protein sequence ID" value="PAK85407.1"/>
    <property type="molecule type" value="Genomic_DNA"/>
</dbReference>
<dbReference type="RefSeq" id="WP_004006394.1">
    <property type="nucleotide sequence ID" value="NZ_CAKARO010000051.1"/>
</dbReference>
<dbReference type="InterPro" id="IPR051324">
    <property type="entry name" value="Stress/Tellurium_Resist"/>
</dbReference>
<dbReference type="CDD" id="cd06974">
    <property type="entry name" value="TerD_like"/>
    <property type="match status" value="1"/>
</dbReference>
<dbReference type="EMBL" id="PDEV01000003">
    <property type="protein sequence ID" value="PEN15919.1"/>
    <property type="molecule type" value="Genomic_DNA"/>
</dbReference>